<organism evidence="6 7">
    <name type="scientific">Pseudoalteromonas caenipelagi</name>
    <dbReference type="NCBI Taxonomy" id="2726988"/>
    <lineage>
        <taxon>Bacteria</taxon>
        <taxon>Pseudomonadati</taxon>
        <taxon>Pseudomonadota</taxon>
        <taxon>Gammaproteobacteria</taxon>
        <taxon>Alteromonadales</taxon>
        <taxon>Pseudoalteromonadaceae</taxon>
        <taxon>Pseudoalteromonas</taxon>
    </lineage>
</organism>
<evidence type="ECO:0000256" key="1">
    <source>
        <dbReference type="ARBA" id="ARBA00022679"/>
    </source>
</evidence>
<dbReference type="EMBL" id="JABBPG010000008">
    <property type="protein sequence ID" value="NOU52290.1"/>
    <property type="molecule type" value="Genomic_DNA"/>
</dbReference>
<dbReference type="SUPFAM" id="SSF55874">
    <property type="entry name" value="ATPase domain of HSP90 chaperone/DNA topoisomerase II/histidine kinase"/>
    <property type="match status" value="1"/>
</dbReference>
<dbReference type="Gene3D" id="1.20.5.1930">
    <property type="match status" value="1"/>
</dbReference>
<evidence type="ECO:0000256" key="4">
    <source>
        <dbReference type="SAM" id="Phobius"/>
    </source>
</evidence>
<keyword evidence="2 6" id="KW-0418">Kinase</keyword>
<dbReference type="PANTHER" id="PTHR24421">
    <property type="entry name" value="NITRATE/NITRITE SENSOR PROTEIN NARX-RELATED"/>
    <property type="match status" value="1"/>
</dbReference>
<dbReference type="Proteomes" id="UP000586305">
    <property type="component" value="Unassembled WGS sequence"/>
</dbReference>
<accession>A0A849VHJ4</accession>
<proteinExistence type="predicted"/>
<evidence type="ECO:0000259" key="5">
    <source>
        <dbReference type="Pfam" id="PF07730"/>
    </source>
</evidence>
<dbReference type="GO" id="GO:0016020">
    <property type="term" value="C:membrane"/>
    <property type="evidence" value="ECO:0007669"/>
    <property type="project" value="InterPro"/>
</dbReference>
<evidence type="ECO:0000256" key="2">
    <source>
        <dbReference type="ARBA" id="ARBA00022777"/>
    </source>
</evidence>
<dbReference type="InterPro" id="IPR050482">
    <property type="entry name" value="Sensor_HK_TwoCompSys"/>
</dbReference>
<feature type="transmembrane region" description="Helical" evidence="4">
    <location>
        <begin position="37"/>
        <end position="57"/>
    </location>
</feature>
<evidence type="ECO:0000256" key="3">
    <source>
        <dbReference type="ARBA" id="ARBA00023012"/>
    </source>
</evidence>
<evidence type="ECO:0000313" key="6">
    <source>
        <dbReference type="EMBL" id="NOU52290.1"/>
    </source>
</evidence>
<keyword evidence="1" id="KW-0808">Transferase</keyword>
<dbReference type="Gene3D" id="3.30.565.10">
    <property type="entry name" value="Histidine kinase-like ATPase, C-terminal domain"/>
    <property type="match status" value="1"/>
</dbReference>
<feature type="transmembrane region" description="Helical" evidence="4">
    <location>
        <begin position="63"/>
        <end position="92"/>
    </location>
</feature>
<dbReference type="RefSeq" id="WP_171627348.1">
    <property type="nucleotide sequence ID" value="NZ_JABBPG010000008.1"/>
</dbReference>
<dbReference type="InterPro" id="IPR036890">
    <property type="entry name" value="HATPase_C_sf"/>
</dbReference>
<keyword evidence="4" id="KW-0812">Transmembrane</keyword>
<reference evidence="6 7" key="1">
    <citation type="submission" date="2020-04" db="EMBL/GenBank/DDBJ databases">
        <title>Pseudoalteromonas caenipelagi sp. nov., isolated from a tidal flat.</title>
        <authorList>
            <person name="Park S."/>
            <person name="Yoon J.-H."/>
        </authorList>
    </citation>
    <scope>NUCLEOTIDE SEQUENCE [LARGE SCALE GENOMIC DNA]</scope>
    <source>
        <strain evidence="6 7">JBTF-M23</strain>
    </source>
</reference>
<feature type="transmembrane region" description="Helical" evidence="4">
    <location>
        <begin position="104"/>
        <end position="124"/>
    </location>
</feature>
<dbReference type="Pfam" id="PF07730">
    <property type="entry name" value="HisKA_3"/>
    <property type="match status" value="1"/>
</dbReference>
<evidence type="ECO:0000313" key="7">
    <source>
        <dbReference type="Proteomes" id="UP000586305"/>
    </source>
</evidence>
<feature type="transmembrane region" description="Helical" evidence="4">
    <location>
        <begin position="130"/>
        <end position="147"/>
    </location>
</feature>
<keyword evidence="4" id="KW-0472">Membrane</keyword>
<dbReference type="GO" id="GO:0046983">
    <property type="term" value="F:protein dimerization activity"/>
    <property type="evidence" value="ECO:0007669"/>
    <property type="project" value="InterPro"/>
</dbReference>
<feature type="domain" description="Signal transduction histidine kinase subgroup 3 dimerisation and phosphoacceptor" evidence="5">
    <location>
        <begin position="182"/>
        <end position="242"/>
    </location>
</feature>
<comment type="caution">
    <text evidence="6">The sequence shown here is derived from an EMBL/GenBank/DDBJ whole genome shotgun (WGS) entry which is preliminary data.</text>
</comment>
<feature type="transmembrane region" description="Helical" evidence="4">
    <location>
        <begin position="6"/>
        <end position="25"/>
    </location>
</feature>
<protein>
    <submittedName>
        <fullName evidence="6">Sensor histidine kinase</fullName>
    </submittedName>
</protein>
<dbReference type="GO" id="GO:0000155">
    <property type="term" value="F:phosphorelay sensor kinase activity"/>
    <property type="evidence" value="ECO:0007669"/>
    <property type="project" value="InterPro"/>
</dbReference>
<keyword evidence="4" id="KW-1133">Transmembrane helix</keyword>
<name>A0A849VHJ4_9GAMM</name>
<dbReference type="PANTHER" id="PTHR24421:SF59">
    <property type="entry name" value="OXYGEN SENSOR HISTIDINE KINASE NREB"/>
    <property type="match status" value="1"/>
</dbReference>
<keyword evidence="3" id="KW-0902">Two-component regulatory system</keyword>
<gene>
    <name evidence="6" type="ORF">HG263_17310</name>
</gene>
<dbReference type="CDD" id="cd16917">
    <property type="entry name" value="HATPase_UhpB-NarQ-NarX-like"/>
    <property type="match status" value="1"/>
</dbReference>
<sequence length="368" mass="41510">MFKYPISSLITVLLTWAAVAIPSIFDASRNMISPAEYLLHGCVLVLTLLVINESTRYGYKTRYYLLFLLFTSIAYLMFLVPLSIVLIYSVMYCSILAFYAPIRFCYVYIFASHGLFLIVHTFYWQTGWQWASAGMFMAFHLFALVMTQRMISERNAKEELALTNAKLEATQHLLSNAAAQSERLRIARDLHDEVGHSLTSLIINLDVTRRTCMPTQLTQLQACYEQAKQALATTRAIVSDKRNDIGFDLVQSLTQLSKQTPRVKVHLKISPKVKHVQLSTAQCLLKCVQEAITNTLKHAPTATDMDITLQEQNGNLELFIKDNGLLKGEVVLGNGLTGMQERVAQIKGQLDIDTSKQGLSLTIRVPYE</sequence>
<dbReference type="AlphaFoldDB" id="A0A849VHJ4"/>
<dbReference type="InterPro" id="IPR011712">
    <property type="entry name" value="Sig_transdc_His_kin_sub3_dim/P"/>
</dbReference>
<keyword evidence="7" id="KW-1185">Reference proteome</keyword>